<gene>
    <name evidence="1" type="ORF">JK636_20475</name>
</gene>
<dbReference type="Proteomes" id="UP000632377">
    <property type="component" value="Unassembled WGS sequence"/>
</dbReference>
<dbReference type="SUPFAM" id="SSF48371">
    <property type="entry name" value="ARM repeat"/>
    <property type="match status" value="1"/>
</dbReference>
<organism evidence="1 2">
    <name type="scientific">Clostridium rhizosphaerae</name>
    <dbReference type="NCBI Taxonomy" id="2803861"/>
    <lineage>
        <taxon>Bacteria</taxon>
        <taxon>Bacillati</taxon>
        <taxon>Bacillota</taxon>
        <taxon>Clostridia</taxon>
        <taxon>Eubacteriales</taxon>
        <taxon>Clostridiaceae</taxon>
        <taxon>Clostridium</taxon>
    </lineage>
</organism>
<dbReference type="InterPro" id="IPR011989">
    <property type="entry name" value="ARM-like"/>
</dbReference>
<dbReference type="InterPro" id="IPR016024">
    <property type="entry name" value="ARM-type_fold"/>
</dbReference>
<dbReference type="Gene3D" id="1.25.10.10">
    <property type="entry name" value="Leucine-rich Repeat Variant"/>
    <property type="match status" value="1"/>
</dbReference>
<reference evidence="1 2" key="1">
    <citation type="submission" date="2021-01" db="EMBL/GenBank/DDBJ databases">
        <title>Genome public.</title>
        <authorList>
            <person name="Liu C."/>
            <person name="Sun Q."/>
        </authorList>
    </citation>
    <scope>NUCLEOTIDE SEQUENCE [LARGE SCALE GENOMIC DNA]</scope>
    <source>
        <strain evidence="1 2">YIM B02515</strain>
    </source>
</reference>
<name>A0ABS1TH37_9CLOT</name>
<evidence type="ECO:0000313" key="1">
    <source>
        <dbReference type="EMBL" id="MBL4938092.1"/>
    </source>
</evidence>
<protein>
    <submittedName>
        <fullName evidence="1">HEAT repeat domain-containing protein</fullName>
    </submittedName>
</protein>
<dbReference type="Pfam" id="PF13646">
    <property type="entry name" value="HEAT_2"/>
    <property type="match status" value="1"/>
</dbReference>
<keyword evidence="2" id="KW-1185">Reference proteome</keyword>
<proteinExistence type="predicted"/>
<dbReference type="EMBL" id="JAESWC010000018">
    <property type="protein sequence ID" value="MBL4938092.1"/>
    <property type="molecule type" value="Genomic_DNA"/>
</dbReference>
<dbReference type="RefSeq" id="WP_202750823.1">
    <property type="nucleotide sequence ID" value="NZ_JAESWC010000018.1"/>
</dbReference>
<comment type="caution">
    <text evidence="1">The sequence shown here is derived from an EMBL/GenBank/DDBJ whole genome shotgun (WGS) entry which is preliminary data.</text>
</comment>
<accession>A0ABS1TH37</accession>
<sequence>MDRGLVKINWNELDNLTEEDITYFLSLEGKTVEAICRIRKMDREEVQRQIIEGKVKYRFLAKSKNEQELFMTLCNAGKQDKLSLLYGIDDENRTKLLEFIRKKYSEMNSKHKETAIWIIGELKASNFIDILNKALVHKHVNIRRMSVSAMGKLSEKACEVPLIRALEDENPQVVMYAVKALLKLKSERALEKIKQIYKSSEKDYLRNAAEEFIKTFEA</sequence>
<evidence type="ECO:0000313" key="2">
    <source>
        <dbReference type="Proteomes" id="UP000632377"/>
    </source>
</evidence>